<dbReference type="Proteomes" id="UP000216052">
    <property type="component" value="Chromosome"/>
</dbReference>
<dbReference type="PROSITE" id="PS50106">
    <property type="entry name" value="PDZ"/>
    <property type="match status" value="1"/>
</dbReference>
<dbReference type="InterPro" id="IPR009003">
    <property type="entry name" value="Peptidase_S1_PA"/>
</dbReference>
<dbReference type="PRINTS" id="PR00834">
    <property type="entry name" value="PROTEASES2C"/>
</dbReference>
<evidence type="ECO:0000256" key="1">
    <source>
        <dbReference type="ARBA" id="ARBA00010541"/>
    </source>
</evidence>
<accession>A0ABZ3JBR6</accession>
<comment type="similarity">
    <text evidence="1">Belongs to the peptidase S1C family.</text>
</comment>
<dbReference type="PANTHER" id="PTHR43343">
    <property type="entry name" value="PEPTIDASE S12"/>
    <property type="match status" value="1"/>
</dbReference>
<dbReference type="InterPro" id="IPR001478">
    <property type="entry name" value="PDZ"/>
</dbReference>
<dbReference type="RefSeq" id="WP_093793458.1">
    <property type="nucleotide sequence ID" value="NZ_CP155571.1"/>
</dbReference>
<dbReference type="Gene3D" id="2.30.42.10">
    <property type="match status" value="1"/>
</dbReference>
<dbReference type="EMBL" id="CP155571">
    <property type="protein sequence ID" value="XFO75475.1"/>
    <property type="molecule type" value="Genomic_DNA"/>
</dbReference>
<evidence type="ECO:0000313" key="5">
    <source>
        <dbReference type="EMBL" id="XFO75475.1"/>
    </source>
</evidence>
<dbReference type="GO" id="GO:0008233">
    <property type="term" value="F:peptidase activity"/>
    <property type="evidence" value="ECO:0007669"/>
    <property type="project" value="UniProtKB-KW"/>
</dbReference>
<keyword evidence="2 5" id="KW-0645">Protease</keyword>
<evidence type="ECO:0000256" key="2">
    <source>
        <dbReference type="ARBA" id="ARBA00022670"/>
    </source>
</evidence>
<dbReference type="InterPro" id="IPR036034">
    <property type="entry name" value="PDZ_sf"/>
</dbReference>
<organism evidence="5 6">
    <name type="scientific">Sporomusa acidovorans (strain ATCC 49682 / DSM 3132 / Mol)</name>
    <dbReference type="NCBI Taxonomy" id="1123286"/>
    <lineage>
        <taxon>Bacteria</taxon>
        <taxon>Bacillati</taxon>
        <taxon>Bacillota</taxon>
        <taxon>Negativicutes</taxon>
        <taxon>Selenomonadales</taxon>
        <taxon>Sporomusaceae</taxon>
        <taxon>Sporomusa</taxon>
    </lineage>
</organism>
<keyword evidence="3" id="KW-0378">Hydrolase</keyword>
<gene>
    <name evidence="5" type="primary">hhoB</name>
    <name evidence="5" type="ORF">SPACI_055960</name>
</gene>
<dbReference type="InterPro" id="IPR051201">
    <property type="entry name" value="Chloro_Bact_Ser_Proteases"/>
</dbReference>
<dbReference type="SUPFAM" id="SSF50156">
    <property type="entry name" value="PDZ domain-like"/>
    <property type="match status" value="1"/>
</dbReference>
<feature type="domain" description="PDZ" evidence="4">
    <location>
        <begin position="282"/>
        <end position="361"/>
    </location>
</feature>
<name>A0ABZ3JBR6_SPOA4</name>
<dbReference type="Gene3D" id="2.40.10.10">
    <property type="entry name" value="Trypsin-like serine proteases"/>
    <property type="match status" value="2"/>
</dbReference>
<dbReference type="Pfam" id="PF13180">
    <property type="entry name" value="PDZ_2"/>
    <property type="match status" value="1"/>
</dbReference>
<dbReference type="CDD" id="cd10839">
    <property type="entry name" value="cpPDZ1_DegP-like"/>
    <property type="match status" value="1"/>
</dbReference>
<protein>
    <submittedName>
        <fullName evidence="5">Serine protease HhoB</fullName>
    </submittedName>
</protein>
<reference evidence="5" key="1">
    <citation type="submission" date="2024-05" db="EMBL/GenBank/DDBJ databases">
        <title>Isolation and characterization of Sporomusa carbonis sp. nov., a carboxydotrophic hydrogenogen in the genus of Sporomusa isolated from a charcoal burning pile.</title>
        <authorList>
            <person name="Boeer T."/>
            <person name="Rosenbaum F."/>
            <person name="Eysell L."/>
            <person name="Mueller V."/>
            <person name="Daniel R."/>
            <person name="Poehlein A."/>
        </authorList>
    </citation>
    <scope>NUCLEOTIDE SEQUENCE [LARGE SCALE GENOMIC DNA]</scope>
    <source>
        <strain evidence="5">DSM 3132</strain>
    </source>
</reference>
<proteinExistence type="inferred from homology"/>
<dbReference type="PANTHER" id="PTHR43343:SF3">
    <property type="entry name" value="PROTEASE DO-LIKE 8, CHLOROPLASTIC"/>
    <property type="match status" value="1"/>
</dbReference>
<dbReference type="GO" id="GO:0006508">
    <property type="term" value="P:proteolysis"/>
    <property type="evidence" value="ECO:0007669"/>
    <property type="project" value="UniProtKB-KW"/>
</dbReference>
<sequence length="373" mass="39858">MKHNKKSLVSIVLLMVLTGFFTAGLVLGAGVSSAEAAQNMGIASPSVFLGPDTIQTIVKQTGPAVVKIETEMQVQNQGNPFLNDPFFREFFGEQFKRQPGVAKSLGSGFITSKDGYIITNNHVIANATKIDVYLTSRKEPYAAKLIGSDEQLDLAVLKIDAGDNLPSLEFGDSNKLEVGSWVIAIGNPYGLDHTVTVGVISAKGRPLTINGSQFTDLLQTDASINPGNSGGPLINLQGEVIGINTAISAQAQGIGFAIPSSTVTQVLDQLMNNGKVIRPWLGIYMQPMTKELANYFGLQEPEGVLVSAVVDGSPAQKAGLKRGDIVLEYNKKKVKDPDALKKEVANAKIGEDVVVLIHRDGKTLFVPVKIEEK</sequence>
<dbReference type="SMART" id="SM00228">
    <property type="entry name" value="PDZ"/>
    <property type="match status" value="1"/>
</dbReference>
<dbReference type="SUPFAM" id="SSF50494">
    <property type="entry name" value="Trypsin-like serine proteases"/>
    <property type="match status" value="1"/>
</dbReference>
<evidence type="ECO:0000313" key="6">
    <source>
        <dbReference type="Proteomes" id="UP000216052"/>
    </source>
</evidence>
<dbReference type="InterPro" id="IPR001940">
    <property type="entry name" value="Peptidase_S1C"/>
</dbReference>
<dbReference type="InterPro" id="IPR043504">
    <property type="entry name" value="Peptidase_S1_PA_chymotrypsin"/>
</dbReference>
<dbReference type="Pfam" id="PF13365">
    <property type="entry name" value="Trypsin_2"/>
    <property type="match status" value="1"/>
</dbReference>
<keyword evidence="6" id="KW-1185">Reference proteome</keyword>
<evidence type="ECO:0000256" key="3">
    <source>
        <dbReference type="ARBA" id="ARBA00022801"/>
    </source>
</evidence>
<evidence type="ECO:0000259" key="4">
    <source>
        <dbReference type="PROSITE" id="PS50106"/>
    </source>
</evidence>